<feature type="binding site" evidence="9">
    <location>
        <begin position="10"/>
        <end position="17"/>
    </location>
    <ligand>
        <name>GTP</name>
        <dbReference type="ChEBI" id="CHEBI:37565"/>
        <label>1</label>
    </ligand>
</feature>
<dbReference type="PIRSF" id="PIRSF006485">
    <property type="entry name" value="GTP-binding_EngA"/>
    <property type="match status" value="1"/>
</dbReference>
<dbReference type="FunFam" id="3.40.50.300:FF:000040">
    <property type="entry name" value="GTPase Der"/>
    <property type="match status" value="1"/>
</dbReference>
<dbReference type="Pfam" id="PF14714">
    <property type="entry name" value="KH_dom-like"/>
    <property type="match status" value="1"/>
</dbReference>
<dbReference type="Proteomes" id="UP000441717">
    <property type="component" value="Unassembled WGS sequence"/>
</dbReference>
<gene>
    <name evidence="9" type="primary">der</name>
    <name evidence="13" type="ORF">GFC01_04770</name>
</gene>
<feature type="binding site" evidence="9">
    <location>
        <begin position="57"/>
        <end position="61"/>
    </location>
    <ligand>
        <name>GTP</name>
        <dbReference type="ChEBI" id="CHEBI:37565"/>
        <label>1</label>
    </ligand>
</feature>
<dbReference type="InterPro" id="IPR015946">
    <property type="entry name" value="KH_dom-like_a/b"/>
</dbReference>
<evidence type="ECO:0000256" key="2">
    <source>
        <dbReference type="ARBA" id="ARBA00020953"/>
    </source>
</evidence>
<evidence type="ECO:0000313" key="13">
    <source>
        <dbReference type="EMBL" id="MQL51584.1"/>
    </source>
</evidence>
<dbReference type="RefSeq" id="WP_152945514.1">
    <property type="nucleotide sequence ID" value="NZ_WHYR01000009.1"/>
</dbReference>
<name>A0A6N7INP1_9FIRM</name>
<proteinExistence type="inferred from homology"/>
<keyword evidence="5 9" id="KW-0547">Nucleotide-binding</keyword>
<comment type="function">
    <text evidence="8 9 11">GTPase that plays an essential role in the late steps of ribosome biogenesis.</text>
</comment>
<dbReference type="Pfam" id="PF01926">
    <property type="entry name" value="MMR_HSR1"/>
    <property type="match status" value="2"/>
</dbReference>
<dbReference type="Gene3D" id="3.30.300.20">
    <property type="match status" value="1"/>
</dbReference>
<dbReference type="InterPro" id="IPR032859">
    <property type="entry name" value="KH_dom-like"/>
</dbReference>
<evidence type="ECO:0000256" key="7">
    <source>
        <dbReference type="ARBA" id="ARBA00032345"/>
    </source>
</evidence>
<evidence type="ECO:0000256" key="9">
    <source>
        <dbReference type="HAMAP-Rule" id="MF_00195"/>
    </source>
</evidence>
<dbReference type="Gene3D" id="3.40.50.300">
    <property type="entry name" value="P-loop containing nucleotide triphosphate hydrolases"/>
    <property type="match status" value="2"/>
</dbReference>
<dbReference type="InterPro" id="IPR006073">
    <property type="entry name" value="GTP-bd"/>
</dbReference>
<feature type="binding site" evidence="9">
    <location>
        <begin position="183"/>
        <end position="190"/>
    </location>
    <ligand>
        <name>GTP</name>
        <dbReference type="ChEBI" id="CHEBI:37565"/>
        <label>2</label>
    </ligand>
</feature>
<comment type="similarity">
    <text evidence="1 9 10 11">Belongs to the TRAFAC class TrmE-Era-EngA-EngB-Septin-like GTPase superfamily. EngA (Der) GTPase family.</text>
</comment>
<dbReference type="EMBL" id="WHYR01000009">
    <property type="protein sequence ID" value="MQL51584.1"/>
    <property type="molecule type" value="Genomic_DNA"/>
</dbReference>
<dbReference type="PRINTS" id="PR00326">
    <property type="entry name" value="GTP1OBG"/>
</dbReference>
<organism evidence="13 14">
    <name type="scientific">Desulfofundulus thermobenzoicus</name>
    <dbReference type="NCBI Taxonomy" id="29376"/>
    <lineage>
        <taxon>Bacteria</taxon>
        <taxon>Bacillati</taxon>
        <taxon>Bacillota</taxon>
        <taxon>Clostridia</taxon>
        <taxon>Eubacteriales</taxon>
        <taxon>Peptococcaceae</taxon>
        <taxon>Desulfofundulus</taxon>
    </lineage>
</organism>
<dbReference type="GO" id="GO:0043022">
    <property type="term" value="F:ribosome binding"/>
    <property type="evidence" value="ECO:0007669"/>
    <property type="project" value="TreeGrafter"/>
</dbReference>
<dbReference type="HAMAP" id="MF_00195">
    <property type="entry name" value="GTPase_Der"/>
    <property type="match status" value="1"/>
</dbReference>
<comment type="subunit">
    <text evidence="9">Associates with the 50S ribosomal subunit.</text>
</comment>
<accession>A0A6N7INP1</accession>
<dbReference type="SUPFAM" id="SSF52540">
    <property type="entry name" value="P-loop containing nucleoside triphosphate hydrolases"/>
    <property type="match status" value="2"/>
</dbReference>
<keyword evidence="6 9" id="KW-0342">GTP-binding</keyword>
<evidence type="ECO:0000313" key="14">
    <source>
        <dbReference type="Proteomes" id="UP000441717"/>
    </source>
</evidence>
<evidence type="ECO:0000256" key="11">
    <source>
        <dbReference type="RuleBase" id="RU004481"/>
    </source>
</evidence>
<keyword evidence="3 9" id="KW-0690">Ribosome biogenesis</keyword>
<dbReference type="PROSITE" id="PS51712">
    <property type="entry name" value="G_ENGA"/>
    <property type="match status" value="2"/>
</dbReference>
<dbReference type="OrthoDB" id="9805918at2"/>
<comment type="caution">
    <text evidence="13">The sequence shown here is derived from an EMBL/GenBank/DDBJ whole genome shotgun (WGS) entry which is preliminary data.</text>
</comment>
<dbReference type="InterPro" id="IPR016484">
    <property type="entry name" value="GTPase_Der"/>
</dbReference>
<dbReference type="NCBIfam" id="TIGR03594">
    <property type="entry name" value="GTPase_EngA"/>
    <property type="match status" value="1"/>
</dbReference>
<evidence type="ECO:0000256" key="6">
    <source>
        <dbReference type="ARBA" id="ARBA00023134"/>
    </source>
</evidence>
<keyword evidence="4 11" id="KW-0677">Repeat</keyword>
<evidence type="ECO:0000259" key="12">
    <source>
        <dbReference type="PROSITE" id="PS51712"/>
    </source>
</evidence>
<feature type="domain" description="EngA-type G" evidence="12">
    <location>
        <begin position="177"/>
        <end position="352"/>
    </location>
</feature>
<feature type="binding site" evidence="9">
    <location>
        <begin position="295"/>
        <end position="298"/>
    </location>
    <ligand>
        <name>GTP</name>
        <dbReference type="ChEBI" id="CHEBI:37565"/>
        <label>2</label>
    </ligand>
</feature>
<evidence type="ECO:0000256" key="10">
    <source>
        <dbReference type="PROSITE-ProRule" id="PRU01049"/>
    </source>
</evidence>
<dbReference type="SMART" id="SM00382">
    <property type="entry name" value="AAA"/>
    <property type="match status" value="2"/>
</dbReference>
<dbReference type="PANTHER" id="PTHR43834:SF6">
    <property type="entry name" value="GTPASE DER"/>
    <property type="match status" value="1"/>
</dbReference>
<dbReference type="GO" id="GO:0042254">
    <property type="term" value="P:ribosome biogenesis"/>
    <property type="evidence" value="ECO:0007669"/>
    <property type="project" value="UniProtKB-KW"/>
</dbReference>
<dbReference type="InterPro" id="IPR003593">
    <property type="entry name" value="AAA+_ATPase"/>
</dbReference>
<feature type="binding site" evidence="9">
    <location>
        <begin position="230"/>
        <end position="234"/>
    </location>
    <ligand>
        <name>GTP</name>
        <dbReference type="ChEBI" id="CHEBI:37565"/>
        <label>2</label>
    </ligand>
</feature>
<keyword evidence="14" id="KW-1185">Reference proteome</keyword>
<dbReference type="FunFam" id="3.30.300.20:FF:000004">
    <property type="entry name" value="GTPase Der"/>
    <property type="match status" value="1"/>
</dbReference>
<sequence>MPKPVVAIVGRPNVGKSTLFNRIVGGRVAIVEDQPGVTRDRLYQTAEWAGRTFTLVDTGGLDLAEAGDIPGRVRRQVALAIDEADAVLFLVDGRTGLTPTDQEVAALLRRTRKPVLLVVNKIENFQRAGEWTEFYRLGLGEPIPVSAAQGMNTGDLLDRLVAVLPPAAEDEEEPDTLRIAVIGRPNVGKSSLVNALLGEERVIVSEIPGTTRDAIDTYFTLNGRRYLLVDTAGIRRKSRIDLPTEKYSVIRSFKAVDRCQVALVVLDAVEGVTDQDKRIAGYAHEQGKASVLVVNKWDLVEKDDRTAARFTEAIRRELAFMTYAPVVFISALTGRRLPRVMELVNLVAEQQCLRVNTADLNALIREAVMHNPPPANKNRRLKILYATQGGVKPPTFVLFVNDPELVHFSYLRYLENQLREAYGFEGTPIRFILRRRERQ</sequence>
<reference evidence="13 14" key="1">
    <citation type="submission" date="2019-10" db="EMBL/GenBank/DDBJ databases">
        <title>Comparative genomics of sulfur disproportionating microorganisms.</title>
        <authorList>
            <person name="Ward L.M."/>
            <person name="Bertran E."/>
            <person name="Johnston D."/>
        </authorList>
    </citation>
    <scope>NUCLEOTIDE SEQUENCE [LARGE SCALE GENOMIC DNA]</scope>
    <source>
        <strain evidence="13 14">DSM 14055</strain>
    </source>
</reference>
<evidence type="ECO:0000256" key="5">
    <source>
        <dbReference type="ARBA" id="ARBA00022741"/>
    </source>
</evidence>
<dbReference type="GO" id="GO:0005525">
    <property type="term" value="F:GTP binding"/>
    <property type="evidence" value="ECO:0007669"/>
    <property type="project" value="UniProtKB-UniRule"/>
</dbReference>
<protein>
    <recommendedName>
        <fullName evidence="2 9">GTPase Der</fullName>
    </recommendedName>
    <alternativeName>
        <fullName evidence="7 9">GTP-binding protein EngA</fullName>
    </alternativeName>
</protein>
<dbReference type="InterPro" id="IPR027417">
    <property type="entry name" value="P-loop_NTPase"/>
</dbReference>
<feature type="domain" description="EngA-type G" evidence="12">
    <location>
        <begin position="4"/>
        <end position="168"/>
    </location>
</feature>
<feature type="binding site" evidence="9">
    <location>
        <begin position="120"/>
        <end position="123"/>
    </location>
    <ligand>
        <name>GTP</name>
        <dbReference type="ChEBI" id="CHEBI:37565"/>
        <label>1</label>
    </ligand>
</feature>
<dbReference type="AlphaFoldDB" id="A0A6N7INP1"/>
<evidence type="ECO:0000256" key="1">
    <source>
        <dbReference type="ARBA" id="ARBA00008279"/>
    </source>
</evidence>
<evidence type="ECO:0000256" key="8">
    <source>
        <dbReference type="ARBA" id="ARBA00053470"/>
    </source>
</evidence>
<dbReference type="CDD" id="cd01894">
    <property type="entry name" value="EngA1"/>
    <property type="match status" value="1"/>
</dbReference>
<dbReference type="InterPro" id="IPR031166">
    <property type="entry name" value="G_ENGA"/>
</dbReference>
<dbReference type="PANTHER" id="PTHR43834">
    <property type="entry name" value="GTPASE DER"/>
    <property type="match status" value="1"/>
</dbReference>
<evidence type="ECO:0000256" key="3">
    <source>
        <dbReference type="ARBA" id="ARBA00022517"/>
    </source>
</evidence>
<evidence type="ECO:0000256" key="4">
    <source>
        <dbReference type="ARBA" id="ARBA00022737"/>
    </source>
</evidence>
<dbReference type="FunFam" id="3.40.50.300:FF:000057">
    <property type="entry name" value="GTPase Der"/>
    <property type="match status" value="1"/>
</dbReference>
<dbReference type="InterPro" id="IPR005225">
    <property type="entry name" value="Small_GTP-bd"/>
</dbReference>
<dbReference type="NCBIfam" id="TIGR00231">
    <property type="entry name" value="small_GTP"/>
    <property type="match status" value="2"/>
</dbReference>
<dbReference type="CDD" id="cd01895">
    <property type="entry name" value="EngA2"/>
    <property type="match status" value="1"/>
</dbReference>